<comment type="caution">
    <text evidence="1">The sequence shown here is derived from an EMBL/GenBank/DDBJ whole genome shotgun (WGS) entry which is preliminary data.</text>
</comment>
<keyword evidence="2" id="KW-1185">Reference proteome</keyword>
<protein>
    <submittedName>
        <fullName evidence="1">Uncharacterized protein</fullName>
    </submittedName>
</protein>
<name>A0A9J6G5L4_HAELO</name>
<reference evidence="1 2" key="1">
    <citation type="journal article" date="2020" name="Cell">
        <title>Large-Scale Comparative Analyses of Tick Genomes Elucidate Their Genetic Diversity and Vector Capacities.</title>
        <authorList>
            <consortium name="Tick Genome and Microbiome Consortium (TIGMIC)"/>
            <person name="Jia N."/>
            <person name="Wang J."/>
            <person name="Shi W."/>
            <person name="Du L."/>
            <person name="Sun Y."/>
            <person name="Zhan W."/>
            <person name="Jiang J.F."/>
            <person name="Wang Q."/>
            <person name="Zhang B."/>
            <person name="Ji P."/>
            <person name="Bell-Sakyi L."/>
            <person name="Cui X.M."/>
            <person name="Yuan T.T."/>
            <person name="Jiang B.G."/>
            <person name="Yang W.F."/>
            <person name="Lam T.T."/>
            <person name="Chang Q.C."/>
            <person name="Ding S.J."/>
            <person name="Wang X.J."/>
            <person name="Zhu J.G."/>
            <person name="Ruan X.D."/>
            <person name="Zhao L."/>
            <person name="Wei J.T."/>
            <person name="Ye R.Z."/>
            <person name="Que T.C."/>
            <person name="Du C.H."/>
            <person name="Zhou Y.H."/>
            <person name="Cheng J.X."/>
            <person name="Dai P.F."/>
            <person name="Guo W.B."/>
            <person name="Han X.H."/>
            <person name="Huang E.J."/>
            <person name="Li L.F."/>
            <person name="Wei W."/>
            <person name="Gao Y.C."/>
            <person name="Liu J.Z."/>
            <person name="Shao H.Z."/>
            <person name="Wang X."/>
            <person name="Wang C.C."/>
            <person name="Yang T.C."/>
            <person name="Huo Q.B."/>
            <person name="Li W."/>
            <person name="Chen H.Y."/>
            <person name="Chen S.E."/>
            <person name="Zhou L.G."/>
            <person name="Ni X.B."/>
            <person name="Tian J.H."/>
            <person name="Sheng Y."/>
            <person name="Liu T."/>
            <person name="Pan Y.S."/>
            <person name="Xia L.Y."/>
            <person name="Li J."/>
            <person name="Zhao F."/>
            <person name="Cao W.C."/>
        </authorList>
    </citation>
    <scope>NUCLEOTIDE SEQUENCE [LARGE SCALE GENOMIC DNA]</scope>
    <source>
        <strain evidence="1">HaeL-2018</strain>
    </source>
</reference>
<evidence type="ECO:0000313" key="1">
    <source>
        <dbReference type="EMBL" id="KAH9370533.1"/>
    </source>
</evidence>
<gene>
    <name evidence="1" type="ORF">HPB48_012521</name>
</gene>
<dbReference type="EMBL" id="JABSTR010000005">
    <property type="protein sequence ID" value="KAH9370533.1"/>
    <property type="molecule type" value="Genomic_DNA"/>
</dbReference>
<dbReference type="VEuPathDB" id="VectorBase:HLOH_052176"/>
<dbReference type="AlphaFoldDB" id="A0A9J6G5L4"/>
<evidence type="ECO:0000313" key="2">
    <source>
        <dbReference type="Proteomes" id="UP000821853"/>
    </source>
</evidence>
<sequence length="106" mass="11839">MSHCRVTVRELESHCEKKGPAECSVYGPYRCSGMLNPALVVCLRTLVCPVFSRRMSTCRAASPGPTDASQVPPRMEISLQGSAIDPEELLKPDWQQIRHKIENLSR</sequence>
<accession>A0A9J6G5L4</accession>
<organism evidence="1 2">
    <name type="scientific">Haemaphysalis longicornis</name>
    <name type="common">Bush tick</name>
    <dbReference type="NCBI Taxonomy" id="44386"/>
    <lineage>
        <taxon>Eukaryota</taxon>
        <taxon>Metazoa</taxon>
        <taxon>Ecdysozoa</taxon>
        <taxon>Arthropoda</taxon>
        <taxon>Chelicerata</taxon>
        <taxon>Arachnida</taxon>
        <taxon>Acari</taxon>
        <taxon>Parasitiformes</taxon>
        <taxon>Ixodida</taxon>
        <taxon>Ixodoidea</taxon>
        <taxon>Ixodidae</taxon>
        <taxon>Haemaphysalinae</taxon>
        <taxon>Haemaphysalis</taxon>
    </lineage>
</organism>
<dbReference type="Proteomes" id="UP000821853">
    <property type="component" value="Chromosome 3"/>
</dbReference>
<proteinExistence type="predicted"/>